<feature type="compositionally biased region" description="Pro residues" evidence="1">
    <location>
        <begin position="75"/>
        <end position="88"/>
    </location>
</feature>
<dbReference type="InterPro" id="IPR000219">
    <property type="entry name" value="DH_dom"/>
</dbReference>
<dbReference type="PANTHER" id="PTHR12673:SF159">
    <property type="entry name" value="LD03170P"/>
    <property type="match status" value="1"/>
</dbReference>
<name>A0A068RVS8_9FUNG</name>
<dbReference type="GO" id="GO:0005085">
    <property type="term" value="F:guanyl-nucleotide exchange factor activity"/>
    <property type="evidence" value="ECO:0007669"/>
    <property type="project" value="InterPro"/>
</dbReference>
<dbReference type="InterPro" id="IPR035899">
    <property type="entry name" value="DBL_dom_sf"/>
</dbReference>
<dbReference type="GO" id="GO:0005737">
    <property type="term" value="C:cytoplasm"/>
    <property type="evidence" value="ECO:0007669"/>
    <property type="project" value="TreeGrafter"/>
</dbReference>
<feature type="domain" description="DH" evidence="2">
    <location>
        <begin position="125"/>
        <end position="267"/>
    </location>
</feature>
<dbReference type="Pfam" id="PF00621">
    <property type="entry name" value="RhoGEF"/>
    <property type="match status" value="1"/>
</dbReference>
<dbReference type="SUPFAM" id="SSF48065">
    <property type="entry name" value="DBL homology domain (DH-domain)"/>
    <property type="match status" value="1"/>
</dbReference>
<evidence type="ECO:0000313" key="4">
    <source>
        <dbReference type="Proteomes" id="UP000027586"/>
    </source>
</evidence>
<dbReference type="EMBL" id="CBTN010000019">
    <property type="protein sequence ID" value="CDH53727.1"/>
    <property type="molecule type" value="Genomic_DNA"/>
</dbReference>
<gene>
    <name evidence="3" type="ORF">LCOR_05048.1</name>
</gene>
<dbReference type="PROSITE" id="PS50010">
    <property type="entry name" value="DH_2"/>
    <property type="match status" value="1"/>
</dbReference>
<dbReference type="Proteomes" id="UP000027586">
    <property type="component" value="Unassembled WGS sequence"/>
</dbReference>
<dbReference type="AlphaFoldDB" id="A0A068RVS8"/>
<sequence>MSAPVDDNGHPSLAFLRKNSAARRERMEKGLSRASSQATTTTSSSSNTSSSVRYYPSDSSNMTTASIEHYLASAPLPPPPPPGPPSSAPPGHQQILTDDHFDIIDSLNYDDIDDGMFERELDHRRRETLVQQLITSERAYYESLRVVQQVFIEPLQKDAKQSSFNFLGMKKLVCTERETRWLFGNFDEIVQVHQEILASLEERSLVWKHTRLILTTTVLRLQLMSDLPAISLSKSSLITHTKIQLSKVPPCYHYCKHQQDALAAMHN</sequence>
<dbReference type="PANTHER" id="PTHR12673">
    <property type="entry name" value="FACIOGENITAL DYSPLASIA PROTEIN"/>
    <property type="match status" value="1"/>
</dbReference>
<protein>
    <recommendedName>
        <fullName evidence="2">DH domain-containing protein</fullName>
    </recommendedName>
</protein>
<dbReference type="InterPro" id="IPR051092">
    <property type="entry name" value="FYVE_RhoGEF_PH"/>
</dbReference>
<keyword evidence="4" id="KW-1185">Reference proteome</keyword>
<feature type="region of interest" description="Disordered" evidence="1">
    <location>
        <begin position="72"/>
        <end position="95"/>
    </location>
</feature>
<feature type="compositionally biased region" description="Low complexity" evidence="1">
    <location>
        <begin position="32"/>
        <end position="60"/>
    </location>
</feature>
<accession>A0A068RVS8</accession>
<dbReference type="VEuPathDB" id="FungiDB:LCOR_05048.1"/>
<feature type="region of interest" description="Disordered" evidence="1">
    <location>
        <begin position="1"/>
        <end position="60"/>
    </location>
</feature>
<reference evidence="3" key="1">
    <citation type="submission" date="2013-08" db="EMBL/GenBank/DDBJ databases">
        <title>Gene expansion shapes genome architecture in the human pathogen Lichtheimia corymbifera: an evolutionary genomics analysis in the ancient terrestrial Mucorales (Mucoromycotina).</title>
        <authorList>
            <person name="Schwartze V.U."/>
            <person name="Winter S."/>
            <person name="Shelest E."/>
            <person name="Marcet-Houben M."/>
            <person name="Horn F."/>
            <person name="Wehner S."/>
            <person name="Hoffmann K."/>
            <person name="Riege K."/>
            <person name="Sammeth M."/>
            <person name="Nowrousian M."/>
            <person name="Valiante V."/>
            <person name="Linde J."/>
            <person name="Jacobsen I.D."/>
            <person name="Marz M."/>
            <person name="Brakhage A.A."/>
            <person name="Gabaldon T."/>
            <person name="Bocker S."/>
            <person name="Voigt K."/>
        </authorList>
    </citation>
    <scope>NUCLEOTIDE SEQUENCE [LARGE SCALE GENOMIC DNA]</scope>
    <source>
        <strain evidence="3">FSU 9682</strain>
    </source>
</reference>
<feature type="compositionally biased region" description="Basic and acidic residues" evidence="1">
    <location>
        <begin position="22"/>
        <end position="31"/>
    </location>
</feature>
<dbReference type="Gene3D" id="1.20.900.10">
    <property type="entry name" value="Dbl homology (DH) domain"/>
    <property type="match status" value="1"/>
</dbReference>
<evidence type="ECO:0000256" key="1">
    <source>
        <dbReference type="SAM" id="MobiDB-lite"/>
    </source>
</evidence>
<dbReference type="OrthoDB" id="660555at2759"/>
<organism evidence="3 4">
    <name type="scientific">Lichtheimia corymbifera JMRC:FSU:9682</name>
    <dbReference type="NCBI Taxonomy" id="1263082"/>
    <lineage>
        <taxon>Eukaryota</taxon>
        <taxon>Fungi</taxon>
        <taxon>Fungi incertae sedis</taxon>
        <taxon>Mucoromycota</taxon>
        <taxon>Mucoromycotina</taxon>
        <taxon>Mucoromycetes</taxon>
        <taxon>Mucorales</taxon>
        <taxon>Lichtheimiaceae</taxon>
        <taxon>Lichtheimia</taxon>
    </lineage>
</organism>
<comment type="caution">
    <text evidence="3">The sequence shown here is derived from an EMBL/GenBank/DDBJ whole genome shotgun (WGS) entry which is preliminary data.</text>
</comment>
<evidence type="ECO:0000313" key="3">
    <source>
        <dbReference type="EMBL" id="CDH53727.1"/>
    </source>
</evidence>
<evidence type="ECO:0000259" key="2">
    <source>
        <dbReference type="PROSITE" id="PS50010"/>
    </source>
</evidence>
<proteinExistence type="predicted"/>